<keyword evidence="3" id="KW-0614">Plasmid</keyword>
<feature type="transmembrane region" description="Helical" evidence="2">
    <location>
        <begin position="12"/>
        <end position="31"/>
    </location>
</feature>
<reference evidence="3" key="1">
    <citation type="journal article" date="2015" name="Antimicrob. Agents Chemother.">
        <title>Complete Sequence of a blaKPC-Harboring Cointegrate Plasmid Isolated from Escherichia coli.</title>
        <authorList>
            <person name="Chavda K.D."/>
            <person name="Chen L."/>
            <person name="Jacobs M.R."/>
            <person name="Rojtman A.D."/>
            <person name="Bonomo R.A."/>
            <person name="Kreiswirth B.N."/>
        </authorList>
    </citation>
    <scope>NUCLEOTIDE SEQUENCE</scope>
    <source>
        <strain evidence="3">BK32533</strain>
        <plasmid evidence="3">pBK32533</plasmid>
    </source>
</reference>
<geneLocation type="plasmid" evidence="3">
    <name>pBK32533</name>
</geneLocation>
<feature type="compositionally biased region" description="Basic and acidic residues" evidence="1">
    <location>
        <begin position="72"/>
        <end position="81"/>
    </location>
</feature>
<name>A0A0C5F869_ECOLX</name>
<protein>
    <submittedName>
        <fullName evidence="3">Uncharacterized protein</fullName>
    </submittedName>
</protein>
<dbReference type="AlphaFoldDB" id="A0A0C5F869"/>
<dbReference type="EMBL" id="KP345882">
    <property type="protein sequence ID" value="AKA87144.1"/>
    <property type="molecule type" value="Genomic_DNA"/>
</dbReference>
<proteinExistence type="predicted"/>
<dbReference type="RefSeq" id="WP_004196359.1">
    <property type="nucleotide sequence ID" value="NZ_BGXD01000023.1"/>
</dbReference>
<evidence type="ECO:0000256" key="2">
    <source>
        <dbReference type="SAM" id="Phobius"/>
    </source>
</evidence>
<accession>A0A0C5F869</accession>
<evidence type="ECO:0000256" key="1">
    <source>
        <dbReference type="SAM" id="MobiDB-lite"/>
    </source>
</evidence>
<keyword evidence="2" id="KW-0812">Transmembrane</keyword>
<feature type="region of interest" description="Disordered" evidence="1">
    <location>
        <begin position="55"/>
        <end position="90"/>
    </location>
</feature>
<keyword evidence="2" id="KW-1133">Transmembrane helix</keyword>
<keyword evidence="2" id="KW-0472">Membrane</keyword>
<sequence length="123" mass="13887">MYPMFKRSPRYVLMIVIMAIGMMMSSMVTFASHGTNGLTGYEMNLHDAEVTMSMQDHSHDSDIPQSGHAGHHQTDHFHETPEQPPSVEISLSPVTDRWLPLADLRSPVKATDIIYRPPSIRQI</sequence>
<evidence type="ECO:0000313" key="3">
    <source>
        <dbReference type="EMBL" id="AKA87144.1"/>
    </source>
</evidence>
<organism evidence="3">
    <name type="scientific">Escherichia coli</name>
    <dbReference type="NCBI Taxonomy" id="562"/>
    <lineage>
        <taxon>Bacteria</taxon>
        <taxon>Pseudomonadati</taxon>
        <taxon>Pseudomonadota</taxon>
        <taxon>Gammaproteobacteria</taxon>
        <taxon>Enterobacterales</taxon>
        <taxon>Enterobacteriaceae</taxon>
        <taxon>Escherichia</taxon>
    </lineage>
</organism>
<dbReference type="PATRIC" id="fig|562.7071.peg.5306"/>
<dbReference type="GeneID" id="39493077"/>